<proteinExistence type="predicted"/>
<gene>
    <name evidence="2" type="ORF">UFOVP930_15</name>
</gene>
<evidence type="ECO:0000256" key="1">
    <source>
        <dbReference type="SAM" id="MobiDB-lite"/>
    </source>
</evidence>
<keyword evidence="2" id="KW-0378">Hydrolase</keyword>
<accession>A0A6J5PIK6</accession>
<name>A0A6J5PIK6_9CAUD</name>
<dbReference type="GO" id="GO:0006508">
    <property type="term" value="P:proteolysis"/>
    <property type="evidence" value="ECO:0007669"/>
    <property type="project" value="UniProtKB-KW"/>
</dbReference>
<feature type="region of interest" description="Disordered" evidence="1">
    <location>
        <begin position="196"/>
        <end position="217"/>
    </location>
</feature>
<dbReference type="EMBL" id="LR796873">
    <property type="protein sequence ID" value="CAB4171730.1"/>
    <property type="molecule type" value="Genomic_DNA"/>
</dbReference>
<sequence length="338" mass="36970">MKTLKIPNQLFREGMSQVDNGTLRLSICSDLPYLRYNWADGEEYYEVLDHSEGSIDLSRLSNGAALLFNHKRDIQIGLIDSPSIENGRCYVNAKLSNAPDVASYKTRVEEGILKDTSIGYEVTDEGTQIGEIDGIPAYKFKFAIHEASLVTIPADPTVGLGRSRSEEPKCGLKEISIGSKKNIDLTQVNCNKPSMTKENEVAETPVETPTPAETPAPAVVETPAETPVETPAAEPSAKEVKAAAISGERTRVAELRKWAKDISALRNIDLTEPLFCHIEEGKSLPEFKEWVLENEFKSKPVAFSSETSGANVLSRSAFTALSPREQAAHCMNGGKIKD</sequence>
<reference evidence="2" key="1">
    <citation type="submission" date="2020-05" db="EMBL/GenBank/DDBJ databases">
        <authorList>
            <person name="Chiriac C."/>
            <person name="Salcher M."/>
            <person name="Ghai R."/>
            <person name="Kavagutti S V."/>
        </authorList>
    </citation>
    <scope>NUCLEOTIDE SEQUENCE</scope>
</reference>
<keyword evidence="2" id="KW-0645">Protease</keyword>
<evidence type="ECO:0000313" key="2">
    <source>
        <dbReference type="EMBL" id="CAB4171730.1"/>
    </source>
</evidence>
<dbReference type="GO" id="GO:0008233">
    <property type="term" value="F:peptidase activity"/>
    <property type="evidence" value="ECO:0007669"/>
    <property type="project" value="UniProtKB-KW"/>
</dbReference>
<organism evidence="2">
    <name type="scientific">uncultured Caudovirales phage</name>
    <dbReference type="NCBI Taxonomy" id="2100421"/>
    <lineage>
        <taxon>Viruses</taxon>
        <taxon>Duplodnaviria</taxon>
        <taxon>Heunggongvirae</taxon>
        <taxon>Uroviricota</taxon>
        <taxon>Caudoviricetes</taxon>
        <taxon>Peduoviridae</taxon>
        <taxon>Maltschvirus</taxon>
        <taxon>Maltschvirus maltsch</taxon>
    </lineage>
</organism>
<protein>
    <submittedName>
        <fullName evidence="2">Prohead protease</fullName>
    </submittedName>
</protein>
<feature type="compositionally biased region" description="Low complexity" evidence="1">
    <location>
        <begin position="202"/>
        <end position="217"/>
    </location>
</feature>